<feature type="transmembrane region" description="Helical" evidence="6">
    <location>
        <begin position="370"/>
        <end position="394"/>
    </location>
</feature>
<comment type="caution">
    <text evidence="7">The sequence shown here is derived from an EMBL/GenBank/DDBJ whole genome shotgun (WGS) entry which is preliminary data.</text>
</comment>
<feature type="transmembrane region" description="Helical" evidence="6">
    <location>
        <begin position="479"/>
        <end position="506"/>
    </location>
</feature>
<feature type="transmembrane region" description="Helical" evidence="6">
    <location>
        <begin position="597"/>
        <end position="616"/>
    </location>
</feature>
<feature type="compositionally biased region" description="Polar residues" evidence="5">
    <location>
        <begin position="339"/>
        <end position="349"/>
    </location>
</feature>
<keyword evidence="8" id="KW-1185">Reference proteome</keyword>
<sequence>MSYTTNTRSLTSRPRHRKRAPAASATPPAGFTEIALTDSPESSLPGSEISDTFYPIQNYAPTSLRHTPPPQPQEDPATNGVRNAVAQLESLVDLAGDLARSIASRSVSGPVPVPLRSSSLSLPGQIWQERPRSTSQRQPGFDLSGHPRSPNRYETPLLGDAHHEHPSWLGALEPRDVVSPKRKAVVASISCTITTLIGHLIGLYAGLVPSIQYYIVDFNHYAILGNCFMYVGMAIPTAFFWPLPMLHGRKPYMIGGLAIATPLLFPQAIAVQEHDIPWETKWRVLLLLGRGLMGIALGFVSMNSFMILTDVYGCSLVRKPKKDKEDDPVDPPDGEYNPGPSQAGNTDNPNTPPSSDDHGDPKLHGGGMDIWLGIWTFSFAGSISMGFATGAIIIDNFPPAVGMYVSICLISAIIFLVVICPEPRQTRISATFVSSARDSEVRHRNKTYGRGQVKMHREGVPPRNAGEEMLAGILLMKDLLLMPGFAVMALYYSWVYGQVVLIIVILGALISREYVLEAHWTGLCVLAMAAGASLAIPFGAHEPLKRLLSIEDKWKLGDHAFWHFGECRFKRRVVFVTALPLATAGYAVASMGPSTHIAVPILMAALVGFLSGLAIGESNGLIMEAFDTSDHSHDEAMIGRPRHVRGRDEGQPTNYSAYPRVAAAFAVVHSGGFVVAALSTAVGGAMTRNWGARIAAGVMAGILAVLGIALLLVLVKWKGMLRDKDGHGGEEERVGGWRWKFAESLWMSGRWTRWGEEWREKKKKEKDTHHL</sequence>
<accession>A0AAD5RII2</accession>
<feature type="region of interest" description="Disordered" evidence="5">
    <location>
        <begin position="59"/>
        <end position="78"/>
    </location>
</feature>
<protein>
    <submittedName>
        <fullName evidence="7">Uncharacterized protein</fullName>
    </submittedName>
</protein>
<keyword evidence="4 6" id="KW-0472">Membrane</keyword>
<evidence type="ECO:0000256" key="5">
    <source>
        <dbReference type="SAM" id="MobiDB-lite"/>
    </source>
</evidence>
<feature type="transmembrane region" description="Helical" evidence="6">
    <location>
        <begin position="184"/>
        <end position="206"/>
    </location>
</feature>
<feature type="region of interest" description="Disordered" evidence="5">
    <location>
        <begin position="320"/>
        <end position="362"/>
    </location>
</feature>
<proteinExistence type="predicted"/>
<keyword evidence="3 6" id="KW-1133">Transmembrane helix</keyword>
<feature type="transmembrane region" description="Helical" evidence="6">
    <location>
        <begin position="400"/>
        <end position="420"/>
    </location>
</feature>
<evidence type="ECO:0000256" key="3">
    <source>
        <dbReference type="ARBA" id="ARBA00022989"/>
    </source>
</evidence>
<evidence type="ECO:0000313" key="8">
    <source>
        <dbReference type="Proteomes" id="UP001201980"/>
    </source>
</evidence>
<dbReference type="PANTHER" id="PTHR23502">
    <property type="entry name" value="MAJOR FACILITATOR SUPERFAMILY"/>
    <property type="match status" value="1"/>
</dbReference>
<dbReference type="Gene3D" id="1.20.1250.20">
    <property type="entry name" value="MFS general substrate transporter like domains"/>
    <property type="match status" value="1"/>
</dbReference>
<evidence type="ECO:0000256" key="6">
    <source>
        <dbReference type="SAM" id="Phobius"/>
    </source>
</evidence>
<dbReference type="EMBL" id="JAKWBI020000502">
    <property type="protein sequence ID" value="KAJ2894353.1"/>
    <property type="molecule type" value="Genomic_DNA"/>
</dbReference>
<reference evidence="7" key="1">
    <citation type="submission" date="2022-07" db="EMBL/GenBank/DDBJ databases">
        <title>Draft genome sequence of Zalerion maritima ATCC 34329, a (micro)plastics degrading marine fungus.</title>
        <authorList>
            <person name="Paco A."/>
            <person name="Goncalves M.F.M."/>
            <person name="Rocha-Santos T.A.P."/>
            <person name="Alves A."/>
        </authorList>
    </citation>
    <scope>NUCLEOTIDE SEQUENCE</scope>
    <source>
        <strain evidence="7">ATCC 34329</strain>
    </source>
</reference>
<name>A0AAD5RII2_9PEZI</name>
<evidence type="ECO:0000256" key="4">
    <source>
        <dbReference type="ARBA" id="ARBA00023136"/>
    </source>
</evidence>
<feature type="transmembrane region" description="Helical" evidence="6">
    <location>
        <begin position="694"/>
        <end position="715"/>
    </location>
</feature>
<feature type="transmembrane region" description="Helical" evidence="6">
    <location>
        <begin position="291"/>
        <end position="312"/>
    </location>
</feature>
<evidence type="ECO:0000313" key="7">
    <source>
        <dbReference type="EMBL" id="KAJ2894353.1"/>
    </source>
</evidence>
<feature type="transmembrane region" description="Helical" evidence="6">
    <location>
        <begin position="518"/>
        <end position="540"/>
    </location>
</feature>
<feature type="transmembrane region" description="Helical" evidence="6">
    <location>
        <begin position="218"/>
        <end position="240"/>
    </location>
</feature>
<dbReference type="AlphaFoldDB" id="A0AAD5RII2"/>
<keyword evidence="2 6" id="KW-0812">Transmembrane</keyword>
<dbReference type="GO" id="GO:0005886">
    <property type="term" value="C:plasma membrane"/>
    <property type="evidence" value="ECO:0007669"/>
    <property type="project" value="TreeGrafter"/>
</dbReference>
<feature type="transmembrane region" description="Helical" evidence="6">
    <location>
        <begin position="252"/>
        <end position="271"/>
    </location>
</feature>
<comment type="subcellular location">
    <subcellularLocation>
        <location evidence="1">Membrane</location>
        <topology evidence="1">Multi-pass membrane protein</topology>
    </subcellularLocation>
</comment>
<evidence type="ECO:0000256" key="1">
    <source>
        <dbReference type="ARBA" id="ARBA00004141"/>
    </source>
</evidence>
<feature type="compositionally biased region" description="Polar residues" evidence="5">
    <location>
        <begin position="1"/>
        <end position="12"/>
    </location>
</feature>
<dbReference type="PANTHER" id="PTHR23502:SF76">
    <property type="entry name" value="POLYAMINE TRANSPORT PROTEIN"/>
    <property type="match status" value="1"/>
</dbReference>
<gene>
    <name evidence="7" type="ORF">MKZ38_007708</name>
</gene>
<feature type="region of interest" description="Disordered" evidence="5">
    <location>
        <begin position="124"/>
        <end position="157"/>
    </location>
</feature>
<organism evidence="7 8">
    <name type="scientific">Zalerion maritima</name>
    <dbReference type="NCBI Taxonomy" id="339359"/>
    <lineage>
        <taxon>Eukaryota</taxon>
        <taxon>Fungi</taxon>
        <taxon>Dikarya</taxon>
        <taxon>Ascomycota</taxon>
        <taxon>Pezizomycotina</taxon>
        <taxon>Sordariomycetes</taxon>
        <taxon>Lulworthiomycetidae</taxon>
        <taxon>Lulworthiales</taxon>
        <taxon>Lulworthiaceae</taxon>
        <taxon>Zalerion</taxon>
    </lineage>
</organism>
<evidence type="ECO:0000256" key="2">
    <source>
        <dbReference type="ARBA" id="ARBA00022692"/>
    </source>
</evidence>
<dbReference type="SUPFAM" id="SSF103473">
    <property type="entry name" value="MFS general substrate transporter"/>
    <property type="match status" value="2"/>
</dbReference>
<dbReference type="InterPro" id="IPR036259">
    <property type="entry name" value="MFS_trans_sf"/>
</dbReference>
<feature type="transmembrane region" description="Helical" evidence="6">
    <location>
        <begin position="661"/>
        <end position="682"/>
    </location>
</feature>
<dbReference type="GO" id="GO:0022857">
    <property type="term" value="F:transmembrane transporter activity"/>
    <property type="evidence" value="ECO:0007669"/>
    <property type="project" value="TreeGrafter"/>
</dbReference>
<dbReference type="Proteomes" id="UP001201980">
    <property type="component" value="Unassembled WGS sequence"/>
</dbReference>
<feature type="transmembrane region" description="Helical" evidence="6">
    <location>
        <begin position="573"/>
        <end position="591"/>
    </location>
</feature>
<feature type="region of interest" description="Disordered" evidence="5">
    <location>
        <begin position="1"/>
        <end position="53"/>
    </location>
</feature>